<organism evidence="2 3">
    <name type="scientific">Macrostomum lignano</name>
    <dbReference type="NCBI Taxonomy" id="282301"/>
    <lineage>
        <taxon>Eukaryota</taxon>
        <taxon>Metazoa</taxon>
        <taxon>Spiralia</taxon>
        <taxon>Lophotrochozoa</taxon>
        <taxon>Platyhelminthes</taxon>
        <taxon>Rhabditophora</taxon>
        <taxon>Macrostomorpha</taxon>
        <taxon>Macrostomida</taxon>
        <taxon>Macrostomidae</taxon>
        <taxon>Macrostomum</taxon>
    </lineage>
</organism>
<proteinExistence type="predicted"/>
<evidence type="ECO:0000313" key="2">
    <source>
        <dbReference type="Proteomes" id="UP000095280"/>
    </source>
</evidence>
<dbReference type="Proteomes" id="UP000095280">
    <property type="component" value="Unplaced"/>
</dbReference>
<dbReference type="AlphaFoldDB" id="A0A1I8IVT3"/>
<evidence type="ECO:0000256" key="1">
    <source>
        <dbReference type="SAM" id="MobiDB-lite"/>
    </source>
</evidence>
<dbReference type="WBParaSite" id="maker-uti_cns_0017535-snap-gene-0.2-mRNA-1">
    <property type="protein sequence ID" value="maker-uti_cns_0017535-snap-gene-0.2-mRNA-1"/>
    <property type="gene ID" value="maker-uti_cns_0017535-snap-gene-0.2"/>
</dbReference>
<keyword evidence="2" id="KW-1185">Reference proteome</keyword>
<accession>A0A1I8IVT3</accession>
<feature type="region of interest" description="Disordered" evidence="1">
    <location>
        <begin position="513"/>
        <end position="563"/>
    </location>
</feature>
<protein>
    <submittedName>
        <fullName evidence="3">PIH1 domain-containing protein</fullName>
    </submittedName>
</protein>
<reference evidence="3" key="1">
    <citation type="submission" date="2016-11" db="UniProtKB">
        <authorList>
            <consortium name="WormBaseParasite"/>
        </authorList>
    </citation>
    <scope>IDENTIFICATION</scope>
</reference>
<sequence>GLRASGNSEEALPPISLAPGDHGQLVLRCRAGSSGGAGVRSAVPLRGVQEVDCRSPEATHWLIRVVTTAMGVGATGRVPVKEPVEPALARRSASSLPGWPECPGIHLKDTLLEAPKRLSCPMQSRAVREQVVLHGAGADGENFVLEDGGAGAGVLGEGRHSSPSRHDAVAVARGGVDLGPVSEAMDFIMGFPVVSCLKMAWWNAGFEFERGRDSVREGQQASRCFQVSQAEVAMRPEVPLSEGELLLDWDTRVKQTAGGFHCLPSNKEGKGGMSKKEFMPAKGLEEAALTIAQQARPCTLFRTSRTPFTSRALFRMKLAKEMAGLTMAGCDSTPKFFRACPVPIALKAAVNAELGRLQALGVIELVVSPIKSDAYPIPNVEFPFAERKNAKKFDTVDLCSVCLAKKTEEVIYDNAAALIGPAGTPGTGQYSPKPGALATWRDKNGSNPPTAGIRDSMGTVKQVHRYRGLQRLSQTKSQELPRTPRDKQARAALLLKPPAARWPDWPSSNRICSQAEHSAELIPKLTSRPRAPPSPPHFSAQDSNQQAAEIKARNMRQVVSRTD</sequence>
<name>A0A1I8IVT3_9PLAT</name>
<evidence type="ECO:0000313" key="3">
    <source>
        <dbReference type="WBParaSite" id="maker-uti_cns_0017535-snap-gene-0.2-mRNA-1"/>
    </source>
</evidence>